<dbReference type="SUPFAM" id="SSF51161">
    <property type="entry name" value="Trimeric LpxA-like enzymes"/>
    <property type="match status" value="1"/>
</dbReference>
<dbReference type="Proteomes" id="UP000294689">
    <property type="component" value="Unassembled WGS sequence"/>
</dbReference>
<dbReference type="EMBL" id="SOBW01000008">
    <property type="protein sequence ID" value="TDU39513.1"/>
    <property type="molecule type" value="Genomic_DNA"/>
</dbReference>
<reference evidence="3 4" key="1">
    <citation type="submission" date="2019-03" db="EMBL/GenBank/DDBJ databases">
        <title>Genomic Encyclopedia of Archaeal and Bacterial Type Strains, Phase II (KMG-II): from individual species to whole genera.</title>
        <authorList>
            <person name="Goeker M."/>
        </authorList>
    </citation>
    <scope>NUCLEOTIDE SEQUENCE [LARGE SCALE GENOMIC DNA]</scope>
    <source>
        <strain evidence="3 4">DSM 28135</strain>
    </source>
</reference>
<evidence type="ECO:0000313" key="3">
    <source>
        <dbReference type="EMBL" id="TDU39513.1"/>
    </source>
</evidence>
<dbReference type="OrthoDB" id="9801697at2"/>
<dbReference type="Pfam" id="PF14602">
    <property type="entry name" value="Hexapep_2"/>
    <property type="match status" value="1"/>
</dbReference>
<dbReference type="Pfam" id="PF00132">
    <property type="entry name" value="Hexapep"/>
    <property type="match status" value="1"/>
</dbReference>
<keyword evidence="2 3" id="KW-0808">Transferase</keyword>
<keyword evidence="4" id="KW-1185">Reference proteome</keyword>
<comment type="caution">
    <text evidence="3">The sequence shown here is derived from an EMBL/GenBank/DDBJ whole genome shotgun (WGS) entry which is preliminary data.</text>
</comment>
<proteinExistence type="inferred from homology"/>
<evidence type="ECO:0000256" key="2">
    <source>
        <dbReference type="ARBA" id="ARBA00022679"/>
    </source>
</evidence>
<comment type="similarity">
    <text evidence="1">Belongs to the transferase hexapeptide repeat family.</text>
</comment>
<dbReference type="InterPro" id="IPR051159">
    <property type="entry name" value="Hexapeptide_acetyltransf"/>
</dbReference>
<name>A0A4R7PX34_9FLAO</name>
<dbReference type="CDD" id="cd04647">
    <property type="entry name" value="LbH_MAT_like"/>
    <property type="match status" value="1"/>
</dbReference>
<organism evidence="3 4">
    <name type="scientific">Gelidibacter sediminis</name>
    <dbReference type="NCBI Taxonomy" id="1608710"/>
    <lineage>
        <taxon>Bacteria</taxon>
        <taxon>Pseudomonadati</taxon>
        <taxon>Bacteroidota</taxon>
        <taxon>Flavobacteriia</taxon>
        <taxon>Flavobacteriales</taxon>
        <taxon>Flavobacteriaceae</taxon>
        <taxon>Gelidibacter</taxon>
    </lineage>
</organism>
<dbReference type="GO" id="GO:0008374">
    <property type="term" value="F:O-acyltransferase activity"/>
    <property type="evidence" value="ECO:0007669"/>
    <property type="project" value="TreeGrafter"/>
</dbReference>
<sequence>MMKAFKLKLVAAVHYFRKLFYRWASTNERISGTFRDIQPVICKGNGSIRFGTNVKFGVANSPMFYNTYAYIEARTEQSAITFGNNVSINNQFTVVSEDAITIGDDVLIGLNCTIYDSNFHDLGIANRNQPDPTPRSVNIANNVFIGNNVTILKGVSIGENSIVAAGSIVTESFPANVVIGGNPAKLLRTLA</sequence>
<evidence type="ECO:0000256" key="1">
    <source>
        <dbReference type="ARBA" id="ARBA00007274"/>
    </source>
</evidence>
<dbReference type="Gene3D" id="2.160.10.10">
    <property type="entry name" value="Hexapeptide repeat proteins"/>
    <property type="match status" value="1"/>
</dbReference>
<dbReference type="InterPro" id="IPR011004">
    <property type="entry name" value="Trimer_LpxA-like_sf"/>
</dbReference>
<dbReference type="InterPro" id="IPR001451">
    <property type="entry name" value="Hexapep"/>
</dbReference>
<dbReference type="RefSeq" id="WP_133757589.1">
    <property type="nucleotide sequence ID" value="NZ_SOBW01000008.1"/>
</dbReference>
<evidence type="ECO:0000313" key="4">
    <source>
        <dbReference type="Proteomes" id="UP000294689"/>
    </source>
</evidence>
<gene>
    <name evidence="3" type="ORF">BXY82_1539</name>
</gene>
<dbReference type="PANTHER" id="PTHR23416:SF23">
    <property type="entry name" value="ACETYLTRANSFERASE C18B11.09C-RELATED"/>
    <property type="match status" value="1"/>
</dbReference>
<protein>
    <submittedName>
        <fullName evidence="3">Maltose O-acetyltransferase</fullName>
    </submittedName>
</protein>
<dbReference type="AlphaFoldDB" id="A0A4R7PX34"/>
<dbReference type="PANTHER" id="PTHR23416">
    <property type="entry name" value="SIALIC ACID SYNTHASE-RELATED"/>
    <property type="match status" value="1"/>
</dbReference>
<accession>A0A4R7PX34</accession>